<feature type="compositionally biased region" description="Basic and acidic residues" evidence="2">
    <location>
        <begin position="131"/>
        <end position="147"/>
    </location>
</feature>
<dbReference type="OrthoDB" id="3524154at2759"/>
<keyword evidence="1" id="KW-0863">Zinc-finger</keyword>
<evidence type="ECO:0000256" key="2">
    <source>
        <dbReference type="SAM" id="MobiDB-lite"/>
    </source>
</evidence>
<dbReference type="InterPro" id="IPR013087">
    <property type="entry name" value="Znf_C2H2_type"/>
</dbReference>
<feature type="region of interest" description="Disordered" evidence="2">
    <location>
        <begin position="313"/>
        <end position="352"/>
    </location>
</feature>
<dbReference type="PROSITE" id="PS50157">
    <property type="entry name" value="ZINC_FINGER_C2H2_2"/>
    <property type="match status" value="1"/>
</dbReference>
<dbReference type="SUPFAM" id="SSF57667">
    <property type="entry name" value="beta-beta-alpha zinc fingers"/>
    <property type="match status" value="1"/>
</dbReference>
<feature type="compositionally biased region" description="Basic and acidic residues" evidence="2">
    <location>
        <begin position="1"/>
        <end position="12"/>
    </location>
</feature>
<feature type="domain" description="C2H2-type" evidence="3">
    <location>
        <begin position="193"/>
        <end position="221"/>
    </location>
</feature>
<feature type="compositionally biased region" description="Polar residues" evidence="2">
    <location>
        <begin position="14"/>
        <end position="30"/>
    </location>
</feature>
<comment type="caution">
    <text evidence="4">The sequence shown here is derived from an EMBL/GenBank/DDBJ whole genome shotgun (WGS) entry which is preliminary data.</text>
</comment>
<feature type="region of interest" description="Disordered" evidence="2">
    <location>
        <begin position="1"/>
        <end position="32"/>
    </location>
</feature>
<protein>
    <recommendedName>
        <fullName evidence="3">C2H2-type domain-containing protein</fullName>
    </recommendedName>
</protein>
<evidence type="ECO:0000256" key="1">
    <source>
        <dbReference type="PROSITE-ProRule" id="PRU00042"/>
    </source>
</evidence>
<dbReference type="Gene3D" id="3.30.160.60">
    <property type="entry name" value="Classic Zinc Finger"/>
    <property type="match status" value="1"/>
</dbReference>
<reference evidence="4" key="2">
    <citation type="journal article" date="2023" name="IMA Fungus">
        <title>Comparative genomic study of the Penicillium genus elucidates a diverse pangenome and 15 lateral gene transfer events.</title>
        <authorList>
            <person name="Petersen C."/>
            <person name="Sorensen T."/>
            <person name="Nielsen M.R."/>
            <person name="Sondergaard T.E."/>
            <person name="Sorensen J.L."/>
            <person name="Fitzpatrick D.A."/>
            <person name="Frisvad J.C."/>
            <person name="Nielsen K.L."/>
        </authorList>
    </citation>
    <scope>NUCLEOTIDE SEQUENCE</scope>
    <source>
        <strain evidence="4">IBT 20477</strain>
    </source>
</reference>
<proteinExistence type="predicted"/>
<evidence type="ECO:0000313" key="4">
    <source>
        <dbReference type="EMBL" id="KAJ5196226.1"/>
    </source>
</evidence>
<name>A0A9W9MAT3_9EURO</name>
<dbReference type="EMBL" id="JAPQKQ010000005">
    <property type="protein sequence ID" value="KAJ5196226.1"/>
    <property type="molecule type" value="Genomic_DNA"/>
</dbReference>
<dbReference type="AlphaFoldDB" id="A0A9W9MAT3"/>
<feature type="compositionally biased region" description="Low complexity" evidence="2">
    <location>
        <begin position="325"/>
        <end position="334"/>
    </location>
</feature>
<keyword evidence="1" id="KW-0479">Metal-binding</keyword>
<keyword evidence="5" id="KW-1185">Reference proteome</keyword>
<evidence type="ECO:0000259" key="3">
    <source>
        <dbReference type="PROSITE" id="PS50157"/>
    </source>
</evidence>
<evidence type="ECO:0000313" key="5">
    <source>
        <dbReference type="Proteomes" id="UP001150942"/>
    </source>
</evidence>
<organism evidence="4 5">
    <name type="scientific">Penicillium cf. viridicatum</name>
    <dbReference type="NCBI Taxonomy" id="2972119"/>
    <lineage>
        <taxon>Eukaryota</taxon>
        <taxon>Fungi</taxon>
        <taxon>Dikarya</taxon>
        <taxon>Ascomycota</taxon>
        <taxon>Pezizomycotina</taxon>
        <taxon>Eurotiomycetes</taxon>
        <taxon>Eurotiomycetidae</taxon>
        <taxon>Eurotiales</taxon>
        <taxon>Aspergillaceae</taxon>
        <taxon>Penicillium</taxon>
    </lineage>
</organism>
<feature type="region of interest" description="Disordered" evidence="2">
    <location>
        <begin position="123"/>
        <end position="148"/>
    </location>
</feature>
<dbReference type="GO" id="GO:0008270">
    <property type="term" value="F:zinc ion binding"/>
    <property type="evidence" value="ECO:0007669"/>
    <property type="project" value="UniProtKB-KW"/>
</dbReference>
<dbReference type="InterPro" id="IPR036236">
    <property type="entry name" value="Znf_C2H2_sf"/>
</dbReference>
<accession>A0A9W9MAT3</accession>
<gene>
    <name evidence="4" type="ORF">N7449_006705</name>
</gene>
<sequence>MVNRNPRSEYSVHSRASQQSTPSTGSQVSDGSIEAGHSVFHAMDDLIEEHLKEVFPKPSLMTDECHENLVVLYDDMKLAFNGLMSQVLVARGSEEAYTELTLQMSEFSYRLDQCMGLEPDEADAGYASTQEEDRTWPSQLTHDKNNGDKTGLNVPEPAAPEIGSLFTCECCPKKPKKFDNADDLRAHEMVKRYSCPFCNYRFKYKNEAERHQNSPHLRQTFQAVFDASISPSYQTNVGASHDVCGYCGEEFPNFPQADWDRRFEHLTTIHKFGECSNMRKFHRVDHFRQHLKYSHAGTNGKWTNILETACMKEEQPPKPQGDNTGASAGASSGSVSLTYSPVSSYPIWEDPQ</sequence>
<dbReference type="PROSITE" id="PS00028">
    <property type="entry name" value="ZINC_FINGER_C2H2_1"/>
    <property type="match status" value="1"/>
</dbReference>
<reference evidence="4" key="1">
    <citation type="submission" date="2022-11" db="EMBL/GenBank/DDBJ databases">
        <authorList>
            <person name="Petersen C."/>
        </authorList>
    </citation>
    <scope>NUCLEOTIDE SEQUENCE</scope>
    <source>
        <strain evidence="4">IBT 20477</strain>
    </source>
</reference>
<dbReference type="Proteomes" id="UP001150942">
    <property type="component" value="Unassembled WGS sequence"/>
</dbReference>
<keyword evidence="1" id="KW-0862">Zinc</keyword>
<dbReference type="Pfam" id="PF24537">
    <property type="entry name" value="zf-C2H2_fungi"/>
    <property type="match status" value="1"/>
</dbReference>
<dbReference type="InterPro" id="IPR057026">
    <property type="entry name" value="Znf-C2H2_ascomycetes"/>
</dbReference>